<feature type="transmembrane region" description="Helical" evidence="6">
    <location>
        <begin position="62"/>
        <end position="81"/>
    </location>
</feature>
<feature type="transmembrane region" description="Helical" evidence="6">
    <location>
        <begin position="29"/>
        <end position="50"/>
    </location>
</feature>
<feature type="transmembrane region" description="Helical" evidence="6">
    <location>
        <begin position="162"/>
        <end position="183"/>
    </location>
</feature>
<protein>
    <submittedName>
        <fullName evidence="7">TrbL/VirB6 plasmid conjugal transfer protein</fullName>
    </submittedName>
</protein>
<proteinExistence type="predicted"/>
<organism evidence="7 8">
    <name type="scientific">Caballeronia calidae</name>
    <dbReference type="NCBI Taxonomy" id="1777139"/>
    <lineage>
        <taxon>Bacteria</taxon>
        <taxon>Pseudomonadati</taxon>
        <taxon>Pseudomonadota</taxon>
        <taxon>Betaproteobacteria</taxon>
        <taxon>Burkholderiales</taxon>
        <taxon>Burkholderiaceae</taxon>
        <taxon>Caballeronia</taxon>
    </lineage>
</organism>
<dbReference type="EMBL" id="FCOX02000076">
    <property type="protein sequence ID" value="SAL05218.1"/>
    <property type="molecule type" value="Genomic_DNA"/>
</dbReference>
<evidence type="ECO:0000256" key="1">
    <source>
        <dbReference type="ARBA" id="ARBA00004141"/>
    </source>
</evidence>
<evidence type="ECO:0000313" key="8">
    <source>
        <dbReference type="Proteomes" id="UP000071859"/>
    </source>
</evidence>
<comment type="subcellular location">
    <subcellularLocation>
        <location evidence="1">Membrane</location>
        <topology evidence="1">Multi-pass membrane protein</topology>
    </subcellularLocation>
</comment>
<feature type="compositionally biased region" description="Gly residues" evidence="5">
    <location>
        <begin position="327"/>
        <end position="340"/>
    </location>
</feature>
<keyword evidence="4 6" id="KW-0472">Membrane</keyword>
<feature type="transmembrane region" description="Helical" evidence="6">
    <location>
        <begin position="101"/>
        <end position="122"/>
    </location>
</feature>
<comment type="caution">
    <text evidence="7">The sequence shown here is derived from an EMBL/GenBank/DDBJ whole genome shotgun (WGS) entry which is preliminary data.</text>
</comment>
<evidence type="ECO:0000313" key="7">
    <source>
        <dbReference type="EMBL" id="SAL05218.1"/>
    </source>
</evidence>
<dbReference type="Proteomes" id="UP000071859">
    <property type="component" value="Unassembled WGS sequence"/>
</dbReference>
<feature type="region of interest" description="Disordered" evidence="5">
    <location>
        <begin position="291"/>
        <end position="355"/>
    </location>
</feature>
<dbReference type="GO" id="GO:0030255">
    <property type="term" value="P:protein secretion by the type IV secretion system"/>
    <property type="evidence" value="ECO:0007669"/>
    <property type="project" value="InterPro"/>
</dbReference>
<reference evidence="7" key="1">
    <citation type="submission" date="2016-01" db="EMBL/GenBank/DDBJ databases">
        <authorList>
            <person name="Peeters C."/>
        </authorList>
    </citation>
    <scope>NUCLEOTIDE SEQUENCE</scope>
    <source>
        <strain evidence="7">LMG 29321</strain>
    </source>
</reference>
<evidence type="ECO:0000256" key="5">
    <source>
        <dbReference type="SAM" id="MobiDB-lite"/>
    </source>
</evidence>
<accession>A0A158EEE2</accession>
<dbReference type="OrthoDB" id="6956705at2"/>
<feature type="transmembrane region" description="Helical" evidence="6">
    <location>
        <begin position="237"/>
        <end position="255"/>
    </location>
</feature>
<keyword evidence="8" id="KW-1185">Reference proteome</keyword>
<sequence length="355" mass="36045">MGDNPVFGFIQLISDAVTQSAATLVATHYPLLAAKVMPIAILMGMLWLAAKVVRVHSGRDPADVWPLVRMMLTMMFIFSGLNWGGLGGKIFTMFSELRDNTVSIFMGGMTTLQYVQTVCGKVGVLADSMMSQSVLNIGIVLIGVGLTLLNALLALVVLTLNVASIMGLGITAVLGPLFLPLLFWDATRGYGMNWFSAMFKFALVGILLGITVVFSFGAVTNLMGTLAPTTAQKTADAVGAIVVEGFLLLFVALGVRPLASALASSGAAGGGVAEMAAGFAISQILQKLTGSGKSSGGGGNGNGGNASSDSPGGGARAQLQEPPSGVGQPGGSGGGGGSGDAHGSQSAMNSEAPRW</sequence>
<gene>
    <name evidence="7" type="ORF">AWB78_07364</name>
</gene>
<name>A0A158EEE2_9BURK</name>
<evidence type="ECO:0000256" key="4">
    <source>
        <dbReference type="ARBA" id="ARBA00023136"/>
    </source>
</evidence>
<keyword evidence="3 6" id="KW-1133">Transmembrane helix</keyword>
<evidence type="ECO:0000256" key="3">
    <source>
        <dbReference type="ARBA" id="ARBA00022989"/>
    </source>
</evidence>
<feature type="compositionally biased region" description="Gly residues" evidence="5">
    <location>
        <begin position="293"/>
        <end position="304"/>
    </location>
</feature>
<dbReference type="Pfam" id="PF04610">
    <property type="entry name" value="TrbL"/>
    <property type="match status" value="1"/>
</dbReference>
<dbReference type="AlphaFoldDB" id="A0A158EEE2"/>
<evidence type="ECO:0000256" key="6">
    <source>
        <dbReference type="SAM" id="Phobius"/>
    </source>
</evidence>
<evidence type="ECO:0000256" key="2">
    <source>
        <dbReference type="ARBA" id="ARBA00022692"/>
    </source>
</evidence>
<feature type="transmembrane region" description="Helical" evidence="6">
    <location>
        <begin position="195"/>
        <end position="217"/>
    </location>
</feature>
<dbReference type="RefSeq" id="WP_062611504.1">
    <property type="nucleotide sequence ID" value="NZ_FCOX02000076.1"/>
</dbReference>
<keyword evidence="2 6" id="KW-0812">Transmembrane</keyword>
<dbReference type="InterPro" id="IPR007688">
    <property type="entry name" value="Conjugal_tfr_TrbL/VirB6"/>
</dbReference>
<dbReference type="GO" id="GO:0016020">
    <property type="term" value="C:membrane"/>
    <property type="evidence" value="ECO:0007669"/>
    <property type="project" value="UniProtKB-SubCell"/>
</dbReference>
<feature type="transmembrane region" description="Helical" evidence="6">
    <location>
        <begin position="134"/>
        <end position="156"/>
    </location>
</feature>